<proteinExistence type="predicted"/>
<name>A0A645CVJ5_9ZZZZ</name>
<evidence type="ECO:0000313" key="1">
    <source>
        <dbReference type="EMBL" id="MPM80937.1"/>
    </source>
</evidence>
<gene>
    <name evidence="1" type="ORF">SDC9_127988</name>
</gene>
<dbReference type="AlphaFoldDB" id="A0A645CVJ5"/>
<protein>
    <submittedName>
        <fullName evidence="1">Uncharacterized protein</fullName>
    </submittedName>
</protein>
<comment type="caution">
    <text evidence="1">The sequence shown here is derived from an EMBL/GenBank/DDBJ whole genome shotgun (WGS) entry which is preliminary data.</text>
</comment>
<sequence>MQKGEGGIGDLAFKTDGQGRCHGFDHIGDGGALRKHGGDDLACQGGQNIRFNPASQAVGQYDNQLSVLFGNIHLIAAEFLSRFI</sequence>
<reference evidence="1" key="1">
    <citation type="submission" date="2019-08" db="EMBL/GenBank/DDBJ databases">
        <authorList>
            <person name="Kucharzyk K."/>
            <person name="Murdoch R.W."/>
            <person name="Higgins S."/>
            <person name="Loffler F."/>
        </authorList>
    </citation>
    <scope>NUCLEOTIDE SEQUENCE</scope>
</reference>
<dbReference type="EMBL" id="VSSQ01030412">
    <property type="protein sequence ID" value="MPM80937.1"/>
    <property type="molecule type" value="Genomic_DNA"/>
</dbReference>
<organism evidence="1">
    <name type="scientific">bioreactor metagenome</name>
    <dbReference type="NCBI Taxonomy" id="1076179"/>
    <lineage>
        <taxon>unclassified sequences</taxon>
        <taxon>metagenomes</taxon>
        <taxon>ecological metagenomes</taxon>
    </lineage>
</organism>
<accession>A0A645CVJ5</accession>